<evidence type="ECO:0000313" key="1">
    <source>
        <dbReference type="EMBL" id="MBD7966683.1"/>
    </source>
</evidence>
<gene>
    <name evidence="1" type="ORF">H9647_01265</name>
</gene>
<sequence length="298" mass="33871">MTEPSSHHVTIQKQIQTELEQLKSDLKLDFIAVALADENYRDIHWKMALGANTERYKKIMVRMGKGMAGKVLKSKAPYIVNYFPEEVRDEMLEYPIFLIESIRSGMGVSVDSSRPEQKLSYGVLLVGQREERIFSPQEVERVEQSAAALAALYDHTAAFVSLAEPEEAEQVDLTGPLLQQLRKLHKEGVQCELLDQRLTRLSSHRQQEIAEVLDLLVHDYFSGLSSAKITLEQDAIGYTLVVYEGKGASSHTHESFHALRELLKSLKSDLEVSVAQHRQSVRFAIPTRQLMDEIHWEV</sequence>
<proteinExistence type="predicted"/>
<dbReference type="Gene3D" id="3.30.450.40">
    <property type="match status" value="1"/>
</dbReference>
<organism evidence="1 2">
    <name type="scientific">Paenibacillus gallinarum</name>
    <dbReference type="NCBI Taxonomy" id="2762232"/>
    <lineage>
        <taxon>Bacteria</taxon>
        <taxon>Bacillati</taxon>
        <taxon>Bacillota</taxon>
        <taxon>Bacilli</taxon>
        <taxon>Bacillales</taxon>
        <taxon>Paenibacillaceae</taxon>
        <taxon>Paenibacillus</taxon>
    </lineage>
</organism>
<dbReference type="InterPro" id="IPR029016">
    <property type="entry name" value="GAF-like_dom_sf"/>
</dbReference>
<evidence type="ECO:0008006" key="3">
    <source>
        <dbReference type="Google" id="ProtNLM"/>
    </source>
</evidence>
<dbReference type="SUPFAM" id="SSF55781">
    <property type="entry name" value="GAF domain-like"/>
    <property type="match status" value="1"/>
</dbReference>
<accession>A0ABR8ST57</accession>
<reference evidence="1 2" key="1">
    <citation type="submission" date="2020-08" db="EMBL/GenBank/DDBJ databases">
        <title>A Genomic Blueprint of the Chicken Gut Microbiome.</title>
        <authorList>
            <person name="Gilroy R."/>
            <person name="Ravi A."/>
            <person name="Getino M."/>
            <person name="Pursley I."/>
            <person name="Horton D.L."/>
            <person name="Alikhan N.-F."/>
            <person name="Baker D."/>
            <person name="Gharbi K."/>
            <person name="Hall N."/>
            <person name="Watson M."/>
            <person name="Adriaenssens E.M."/>
            <person name="Foster-Nyarko E."/>
            <person name="Jarju S."/>
            <person name="Secka A."/>
            <person name="Antonio M."/>
            <person name="Oren A."/>
            <person name="Chaudhuri R."/>
            <person name="La Ragione R.M."/>
            <person name="Hildebrand F."/>
            <person name="Pallen M.J."/>
        </authorList>
    </citation>
    <scope>NUCLEOTIDE SEQUENCE [LARGE SCALE GENOMIC DNA]</scope>
    <source>
        <strain evidence="1 2">Sa2BVA9</strain>
    </source>
</reference>
<name>A0ABR8ST57_9BACL</name>
<comment type="caution">
    <text evidence="1">The sequence shown here is derived from an EMBL/GenBank/DDBJ whole genome shotgun (WGS) entry which is preliminary data.</text>
</comment>
<evidence type="ECO:0000313" key="2">
    <source>
        <dbReference type="Proteomes" id="UP000608071"/>
    </source>
</evidence>
<protein>
    <recommendedName>
        <fullName evidence="3">GAF domain-containing protein</fullName>
    </recommendedName>
</protein>
<dbReference type="EMBL" id="JACSQL010000001">
    <property type="protein sequence ID" value="MBD7966683.1"/>
    <property type="molecule type" value="Genomic_DNA"/>
</dbReference>
<dbReference type="Proteomes" id="UP000608071">
    <property type="component" value="Unassembled WGS sequence"/>
</dbReference>
<keyword evidence="2" id="KW-1185">Reference proteome</keyword>
<dbReference type="RefSeq" id="WP_191797440.1">
    <property type="nucleotide sequence ID" value="NZ_JACSQL010000001.1"/>
</dbReference>